<dbReference type="AlphaFoldDB" id="A0A2V3IVM1"/>
<dbReference type="Proteomes" id="UP000247409">
    <property type="component" value="Unassembled WGS sequence"/>
</dbReference>
<evidence type="ECO:0000313" key="2">
    <source>
        <dbReference type="EMBL" id="PXF45757.1"/>
    </source>
</evidence>
<comment type="caution">
    <text evidence="2">The sequence shown here is derived from an EMBL/GenBank/DDBJ whole genome shotgun (WGS) entry which is preliminary data.</text>
</comment>
<organism evidence="2 3">
    <name type="scientific">Gracilariopsis chorda</name>
    <dbReference type="NCBI Taxonomy" id="448386"/>
    <lineage>
        <taxon>Eukaryota</taxon>
        <taxon>Rhodophyta</taxon>
        <taxon>Florideophyceae</taxon>
        <taxon>Rhodymeniophycidae</taxon>
        <taxon>Gracilariales</taxon>
        <taxon>Gracilariaceae</taxon>
        <taxon>Gracilariopsis</taxon>
    </lineage>
</organism>
<feature type="chain" id="PRO_5016140626" description="Pherophorin domain-containing protein" evidence="1">
    <location>
        <begin position="22"/>
        <end position="261"/>
    </location>
</feature>
<evidence type="ECO:0000256" key="1">
    <source>
        <dbReference type="SAM" id="SignalP"/>
    </source>
</evidence>
<accession>A0A2V3IVM1</accession>
<evidence type="ECO:0008006" key="4">
    <source>
        <dbReference type="Google" id="ProtNLM"/>
    </source>
</evidence>
<protein>
    <recommendedName>
        <fullName evidence="4">Pherophorin domain-containing protein</fullName>
    </recommendedName>
</protein>
<sequence length="261" mass="27581">MKIISIAVLALLSLAPSATLSFPITLPHPSPSSIPAESLFDAPFPSEEPTLPAPCDAAPFDAQPLSTPLSTSFIAEQPFPVFISITESPSVDLPPFEYPPSPTSSDAALFDEQPLATESPDFQIITCTFNGCTAFERRHFECINSQGSIRPDLTSAVLLLSEVDERLGSRITYSASVPSTSVLSGDPISPVPWVSTLGDAQQTSCVQIETPDVSGVSFIAVGSPFGSCCGACSFLNRALSRRLPPPLSCCRSCNRASVDNL</sequence>
<reference evidence="2 3" key="1">
    <citation type="journal article" date="2018" name="Mol. Biol. Evol.">
        <title>Analysis of the draft genome of the red seaweed Gracilariopsis chorda provides insights into genome size evolution in Rhodophyta.</title>
        <authorList>
            <person name="Lee J."/>
            <person name="Yang E.C."/>
            <person name="Graf L."/>
            <person name="Yang J.H."/>
            <person name="Qiu H."/>
            <person name="Zel Zion U."/>
            <person name="Chan C.X."/>
            <person name="Stephens T.G."/>
            <person name="Weber A.P.M."/>
            <person name="Boo G.H."/>
            <person name="Boo S.M."/>
            <person name="Kim K.M."/>
            <person name="Shin Y."/>
            <person name="Jung M."/>
            <person name="Lee S.J."/>
            <person name="Yim H.S."/>
            <person name="Lee J.H."/>
            <person name="Bhattacharya D."/>
            <person name="Yoon H.S."/>
        </authorList>
    </citation>
    <scope>NUCLEOTIDE SEQUENCE [LARGE SCALE GENOMIC DNA]</scope>
    <source>
        <strain evidence="2 3">SKKU-2015</strain>
        <tissue evidence="2">Whole body</tissue>
    </source>
</reference>
<keyword evidence="3" id="KW-1185">Reference proteome</keyword>
<name>A0A2V3IVM1_9FLOR</name>
<dbReference type="OrthoDB" id="10482329at2759"/>
<gene>
    <name evidence="2" type="ORF">BWQ96_04525</name>
</gene>
<feature type="signal peptide" evidence="1">
    <location>
        <begin position="1"/>
        <end position="21"/>
    </location>
</feature>
<proteinExistence type="predicted"/>
<evidence type="ECO:0000313" key="3">
    <source>
        <dbReference type="Proteomes" id="UP000247409"/>
    </source>
</evidence>
<dbReference type="EMBL" id="NBIV01000054">
    <property type="protein sequence ID" value="PXF45757.1"/>
    <property type="molecule type" value="Genomic_DNA"/>
</dbReference>
<keyword evidence="1" id="KW-0732">Signal</keyword>